<feature type="region of interest" description="Disordered" evidence="1">
    <location>
        <begin position="176"/>
        <end position="208"/>
    </location>
</feature>
<evidence type="ECO:0000313" key="4">
    <source>
        <dbReference type="Proteomes" id="UP000275652"/>
    </source>
</evidence>
<dbReference type="InterPro" id="IPR032710">
    <property type="entry name" value="NTF2-like_dom_sf"/>
</dbReference>
<sequence length="1181" mass="130665">MEDVDSNASASIRSGRSGSLSRYLDKNGRNRRNSTTSSNSDREGEAPSEYQSEVMTLIAMEDKRRAFQRLLNLEVEVIFDTLEETDSGLRTWLLEYDVVKEVLRVFSTPVLFHDISSTPDAVVPSIATDTAVLKEPLGTNLLRPKSLTSRMLTAPVPLVLHSSTTCVFSRSYVDDATSPDKDPLADDDDHEVSQSPAGEDSIPPPLTPKVHAAAVDSKSTPSFAKVDEEYGYYKHVFVCSEIIMRVYTGDEDLYESFRMSSSSAGSAAANDELTFGCQTQDELELWRLFFAYFSDNAAIDEVQAAFYCKAFIRLHDAYCLEDGYVHVVLEAYLPALLKHIYMPTVKHLLLKLLQSYESIHPLTGVHDAMETVAPLLVHAATASIDLSSPSLANQVAARENACRLLVEMLQANQADRLGSFLRREDTQFLAKYFVRDQFGTIRGIEAVTEGYHNFLQFMLLEELGKEPRLLDQLFAGAIEQLAQVPAWPSTIVAPCSKEKQLREIRYKRASEQLTPKQVAADDADELDDDDDTRSPCTATPSNANPAVMYELSGLKDADTNLWLNVKKLSRASSAAYVGHFFTQQHPTSIDIAIAKHLYRLVTLQDDDVDAHLVAAGLLPKYVQLLQAKPDADMLLIHVVSALLFIITDKSQTRGGSCVLVRGILGDSIDLLQTIVDVFETHHRSKAYFKVLNDSMLVMLASENPSPSQALHDPHASTDSEPAKPARRLSLPKSAYLRSVLSSPAASVMRNVNTVKSTSRRSIINIMNLTTTAAPETTATPQPSTKPNINNGSSSTLFGFGNNMLSKLKQRMAPATSPNLHHHAPSSPNETTPAKRSSSLLPTSRLKGSSDNQSSLLVLDTSLGDDVTKCAVHDGGVHVTTKDAVVTTSGYMFKSGMPDVGKRHVWERYYFVLERGLEGMSTLSYYISETQAKHRTLVKGVVVPTITGKHEAHAFQFNTQGHGMFWVLVDSKDTKVTWLHELLSAITGIPFSPKSAHEVDVSSKQMKAIVSGLYATLFGHDLDFPDAAAAPPLVTMDALSPVRCSFLWDFAFWLICDILVCPPERHPKLQLAVTVPYWGEYHGLHGMVQFCKVREETVERLKGRVLRIVADEDESTVVVMTAVTLRIVHNSEVVVEESCDIVELTDGKVATIHLNFDSAQLSTSFEQYDLKECTDMWLIREY</sequence>
<accession>A0A9X8E559</accession>
<feature type="region of interest" description="Disordered" evidence="1">
    <location>
        <begin position="773"/>
        <end position="793"/>
    </location>
</feature>
<feature type="region of interest" description="Disordered" evidence="1">
    <location>
        <begin position="703"/>
        <end position="728"/>
    </location>
</feature>
<organism evidence="3 4">
    <name type="scientific">Aphanomyces astaci</name>
    <name type="common">Crayfish plague agent</name>
    <dbReference type="NCBI Taxonomy" id="112090"/>
    <lineage>
        <taxon>Eukaryota</taxon>
        <taxon>Sar</taxon>
        <taxon>Stramenopiles</taxon>
        <taxon>Oomycota</taxon>
        <taxon>Saprolegniomycetes</taxon>
        <taxon>Saprolegniales</taxon>
        <taxon>Verrucalvaceae</taxon>
        <taxon>Aphanomyces</taxon>
    </lineage>
</organism>
<feature type="domain" description="PH" evidence="2">
    <location>
        <begin position="884"/>
        <end position="986"/>
    </location>
</feature>
<reference evidence="3 4" key="1">
    <citation type="journal article" date="2018" name="J. Invertebr. Pathol.">
        <title>New genotyping method for the causative agent of crayfish plague (Aphanomyces astaci) based on whole genome data.</title>
        <authorList>
            <person name="Minardi D."/>
            <person name="Studholme D.J."/>
            <person name="van der Giezen M."/>
            <person name="Pretto T."/>
            <person name="Oidtmann B."/>
        </authorList>
    </citation>
    <scope>NUCLEOTIDE SEQUENCE [LARGE SCALE GENOMIC DNA]</scope>
    <source>
        <strain evidence="3 4">KB13</strain>
    </source>
</reference>
<feature type="compositionally biased region" description="Acidic residues" evidence="1">
    <location>
        <begin position="521"/>
        <end position="531"/>
    </location>
</feature>
<feature type="compositionally biased region" description="Polar residues" evidence="1">
    <location>
        <begin position="825"/>
        <end position="851"/>
    </location>
</feature>
<dbReference type="EMBL" id="QUTI01020468">
    <property type="protein sequence ID" value="RLO09133.1"/>
    <property type="molecule type" value="Genomic_DNA"/>
</dbReference>
<gene>
    <name evidence="3" type="ORF">DYB28_003525</name>
</gene>
<dbReference type="PROSITE" id="PS50003">
    <property type="entry name" value="PH_DOMAIN"/>
    <property type="match status" value="1"/>
</dbReference>
<feature type="compositionally biased region" description="Low complexity" evidence="1">
    <location>
        <begin position="773"/>
        <end position="784"/>
    </location>
</feature>
<name>A0A9X8E559_APHAT</name>
<dbReference type="SUPFAM" id="SSF50729">
    <property type="entry name" value="PH domain-like"/>
    <property type="match status" value="1"/>
</dbReference>
<dbReference type="Gene3D" id="2.30.29.30">
    <property type="entry name" value="Pleckstrin-homology domain (PH domain)/Phosphotyrosine-binding domain (PTB)"/>
    <property type="match status" value="1"/>
</dbReference>
<dbReference type="AlphaFoldDB" id="A0A9X8E559"/>
<dbReference type="InterPro" id="IPR011993">
    <property type="entry name" value="PH-like_dom_sf"/>
</dbReference>
<dbReference type="SMART" id="SM00233">
    <property type="entry name" value="PH"/>
    <property type="match status" value="1"/>
</dbReference>
<comment type="caution">
    <text evidence="3">The sequence shown here is derived from an EMBL/GenBank/DDBJ whole genome shotgun (WGS) entry which is preliminary data.</text>
</comment>
<feature type="compositionally biased region" description="Basic and acidic residues" evidence="1">
    <location>
        <begin position="711"/>
        <end position="723"/>
    </location>
</feature>
<evidence type="ECO:0000259" key="2">
    <source>
        <dbReference type="PROSITE" id="PS50003"/>
    </source>
</evidence>
<evidence type="ECO:0000313" key="3">
    <source>
        <dbReference type="EMBL" id="RLO09133.1"/>
    </source>
</evidence>
<feature type="region of interest" description="Disordered" evidence="1">
    <location>
        <begin position="513"/>
        <end position="542"/>
    </location>
</feature>
<dbReference type="InterPro" id="IPR001849">
    <property type="entry name" value="PH_domain"/>
</dbReference>
<dbReference type="Proteomes" id="UP000275652">
    <property type="component" value="Unassembled WGS sequence"/>
</dbReference>
<proteinExistence type="predicted"/>
<feature type="compositionally biased region" description="Low complexity" evidence="1">
    <location>
        <begin position="1"/>
        <end position="22"/>
    </location>
</feature>
<feature type="region of interest" description="Disordered" evidence="1">
    <location>
        <begin position="811"/>
        <end position="851"/>
    </location>
</feature>
<protein>
    <recommendedName>
        <fullName evidence="2">PH domain-containing protein</fullName>
    </recommendedName>
</protein>
<dbReference type="SUPFAM" id="SSF54427">
    <property type="entry name" value="NTF2-like"/>
    <property type="match status" value="1"/>
</dbReference>
<dbReference type="Gene3D" id="3.10.450.50">
    <property type="match status" value="1"/>
</dbReference>
<feature type="region of interest" description="Disordered" evidence="1">
    <location>
        <begin position="1"/>
        <end position="49"/>
    </location>
</feature>
<evidence type="ECO:0000256" key="1">
    <source>
        <dbReference type="SAM" id="MobiDB-lite"/>
    </source>
</evidence>